<comment type="caution">
    <text evidence="9">The sequence shown here is derived from an EMBL/GenBank/DDBJ whole genome shotgun (WGS) entry which is preliminary data.</text>
</comment>
<evidence type="ECO:0000256" key="4">
    <source>
        <dbReference type="ARBA" id="ARBA00022475"/>
    </source>
</evidence>
<dbReference type="Pfam" id="PF03595">
    <property type="entry name" value="SLAC1"/>
    <property type="match status" value="1"/>
</dbReference>
<organism evidence="9 10">
    <name type="scientific">Hymenobacter negativus</name>
    <dbReference type="NCBI Taxonomy" id="2795026"/>
    <lineage>
        <taxon>Bacteria</taxon>
        <taxon>Pseudomonadati</taxon>
        <taxon>Bacteroidota</taxon>
        <taxon>Cytophagia</taxon>
        <taxon>Cytophagales</taxon>
        <taxon>Hymenobacteraceae</taxon>
        <taxon>Hymenobacter</taxon>
    </lineage>
</organism>
<keyword evidence="4" id="KW-1003">Cell membrane</keyword>
<reference evidence="9 10" key="1">
    <citation type="submission" date="2020-12" db="EMBL/GenBank/DDBJ databases">
        <title>Hymenobacter sp.</title>
        <authorList>
            <person name="Kim M.K."/>
        </authorList>
    </citation>
    <scope>NUCLEOTIDE SEQUENCE [LARGE SCALE GENOMIC DNA]</scope>
    <source>
        <strain evidence="9 10">BT442</strain>
    </source>
</reference>
<protein>
    <submittedName>
        <fullName evidence="9">Tellurite resistance/C4-dicarboxylate transporter family protein</fullName>
    </submittedName>
</protein>
<feature type="transmembrane region" description="Helical" evidence="8">
    <location>
        <begin position="7"/>
        <end position="26"/>
    </location>
</feature>
<evidence type="ECO:0000256" key="5">
    <source>
        <dbReference type="ARBA" id="ARBA00022692"/>
    </source>
</evidence>
<feature type="transmembrane region" description="Helical" evidence="8">
    <location>
        <begin position="135"/>
        <end position="155"/>
    </location>
</feature>
<evidence type="ECO:0000256" key="8">
    <source>
        <dbReference type="SAM" id="Phobius"/>
    </source>
</evidence>
<evidence type="ECO:0000256" key="2">
    <source>
        <dbReference type="ARBA" id="ARBA00008566"/>
    </source>
</evidence>
<evidence type="ECO:0000313" key="10">
    <source>
        <dbReference type="Proteomes" id="UP000625631"/>
    </source>
</evidence>
<dbReference type="PANTHER" id="PTHR31686:SF1">
    <property type="entry name" value="SULFITE EFFLUX PUMP SSU1"/>
    <property type="match status" value="1"/>
</dbReference>
<feature type="transmembrane region" description="Helical" evidence="8">
    <location>
        <begin position="103"/>
        <end position="123"/>
    </location>
</feature>
<sequence length="356" mass="38248">MKKALNQFPPVYFALVMSTGILSLAAHELELTALAEALFYVNLVAYPLLVLLFVGRALVGFRAFWAELTSHAQGPTFLAFMPATCLMGSQLVQLRHNMAAGNALWVLGLVGWAVLLYALLLGTSTARQKPDLEKGLTGAWLLLVVATEALVVLGARLAPQWPGPPEAAVLGLAGAFLVGAVLYVVLITLLVYRLTFVPLAGEEVGAAYWISVGASAITVLAGCTLLKAMQPAHALADLQPFIKGLSLLFWAISTWWLPLVAGLRLWNHLHTRPAFAYSPLYWSMVFPLGMYTAATLQLATALPLPALRVVPTYFFYLALLAWGFTFGAMLFHLVQQLRGGSPQATPPPAASAGRPA</sequence>
<feature type="transmembrane region" description="Helical" evidence="8">
    <location>
        <begin position="313"/>
        <end position="334"/>
    </location>
</feature>
<feature type="transmembrane region" description="Helical" evidence="8">
    <location>
        <begin position="167"/>
        <end position="194"/>
    </location>
</feature>
<dbReference type="InterPro" id="IPR038665">
    <property type="entry name" value="Voltage-dep_anion_channel_sf"/>
</dbReference>
<keyword evidence="10" id="KW-1185">Reference proteome</keyword>
<keyword evidence="5 8" id="KW-0812">Transmembrane</keyword>
<evidence type="ECO:0000256" key="1">
    <source>
        <dbReference type="ARBA" id="ARBA00004651"/>
    </source>
</evidence>
<comment type="subcellular location">
    <subcellularLocation>
        <location evidence="1">Cell membrane</location>
        <topology evidence="1">Multi-pass membrane protein</topology>
    </subcellularLocation>
</comment>
<comment type="similarity">
    <text evidence="2">Belongs to the tellurite-resistance/dicarboxylate transporter (TDT) family.</text>
</comment>
<dbReference type="Gene3D" id="1.50.10.150">
    <property type="entry name" value="Voltage-dependent anion channel"/>
    <property type="match status" value="1"/>
</dbReference>
<keyword evidence="3" id="KW-0813">Transport</keyword>
<feature type="transmembrane region" description="Helical" evidence="8">
    <location>
        <begin position="279"/>
        <end position="301"/>
    </location>
</feature>
<dbReference type="InterPro" id="IPR051629">
    <property type="entry name" value="Sulfite_efflux_TDT"/>
</dbReference>
<keyword evidence="7 8" id="KW-0472">Membrane</keyword>
<gene>
    <name evidence="9" type="ORF">I7X13_05065</name>
</gene>
<dbReference type="PANTHER" id="PTHR31686">
    <property type="match status" value="1"/>
</dbReference>
<feature type="transmembrane region" description="Helical" evidence="8">
    <location>
        <begin position="206"/>
        <end position="227"/>
    </location>
</feature>
<evidence type="ECO:0000256" key="6">
    <source>
        <dbReference type="ARBA" id="ARBA00022989"/>
    </source>
</evidence>
<keyword evidence="6 8" id="KW-1133">Transmembrane helix</keyword>
<dbReference type="RefSeq" id="WP_198074631.1">
    <property type="nucleotide sequence ID" value="NZ_JAEDAE010000002.1"/>
</dbReference>
<evidence type="ECO:0000256" key="7">
    <source>
        <dbReference type="ARBA" id="ARBA00023136"/>
    </source>
</evidence>
<dbReference type="CDD" id="cd09319">
    <property type="entry name" value="TDT_like_1"/>
    <property type="match status" value="1"/>
</dbReference>
<proteinExistence type="inferred from homology"/>
<dbReference type="InterPro" id="IPR004695">
    <property type="entry name" value="SLAC1/Mae1/Ssu1/TehA"/>
</dbReference>
<feature type="transmembrane region" description="Helical" evidence="8">
    <location>
        <begin position="38"/>
        <end position="59"/>
    </location>
</feature>
<evidence type="ECO:0000313" key="9">
    <source>
        <dbReference type="EMBL" id="MBH8557406.1"/>
    </source>
</evidence>
<feature type="transmembrane region" description="Helical" evidence="8">
    <location>
        <begin position="247"/>
        <end position="267"/>
    </location>
</feature>
<accession>A0ABS0Q417</accession>
<name>A0ABS0Q417_9BACT</name>
<dbReference type="EMBL" id="JAEDAE010000002">
    <property type="protein sequence ID" value="MBH8557406.1"/>
    <property type="molecule type" value="Genomic_DNA"/>
</dbReference>
<dbReference type="Proteomes" id="UP000625631">
    <property type="component" value="Unassembled WGS sequence"/>
</dbReference>
<evidence type="ECO:0000256" key="3">
    <source>
        <dbReference type="ARBA" id="ARBA00022448"/>
    </source>
</evidence>